<feature type="signal peptide" evidence="1">
    <location>
        <begin position="1"/>
        <end position="20"/>
    </location>
</feature>
<dbReference type="Pfam" id="PF07920">
    <property type="entry name" value="DUF1684"/>
    <property type="match status" value="1"/>
</dbReference>
<keyword evidence="3" id="KW-1185">Reference proteome</keyword>
<feature type="chain" id="PRO_5036826389" evidence="1">
    <location>
        <begin position="21"/>
        <end position="206"/>
    </location>
</feature>
<reference evidence="2" key="1">
    <citation type="submission" date="2020-08" db="EMBL/GenBank/DDBJ databases">
        <title>Pontibacter sp. SD6 16S ribosomal RNA gene Genome sequencing and assembly.</title>
        <authorList>
            <person name="Kang M."/>
        </authorList>
    </citation>
    <scope>NUCLEOTIDE SEQUENCE</scope>
    <source>
        <strain evidence="2">SD6</strain>
    </source>
</reference>
<dbReference type="EMBL" id="JACRVF010000001">
    <property type="protein sequence ID" value="MBC5992018.1"/>
    <property type="molecule type" value="Genomic_DNA"/>
</dbReference>
<accession>A0A923SHT0</accession>
<organism evidence="2 3">
    <name type="scientific">Pontibacter cellulosilyticus</name>
    <dbReference type="NCBI Taxonomy" id="1720253"/>
    <lineage>
        <taxon>Bacteria</taxon>
        <taxon>Pseudomonadati</taxon>
        <taxon>Bacteroidota</taxon>
        <taxon>Cytophagia</taxon>
        <taxon>Cytophagales</taxon>
        <taxon>Hymenobacteraceae</taxon>
        <taxon>Pontibacter</taxon>
    </lineage>
</organism>
<sequence length="206" mass="23526">MKGKFILALAFFLSAGLVQAQEQNSQNWQQEIAAFQQELNQEFADPERSPLTKVAQKKFTALAFFPADSSFRVKAKFVRTPDQLPFEMPTTTSRKAVYEKYGELHFILQGQPYVLTVFQNHALREKAGYEDYLFLPFTDATNGFTSYGGGRYLDLRIPKSDTILLDFNKAYNPFCAYNYNYSCPIPPKENRLELKVKAGVMAPKSE</sequence>
<dbReference type="PANTHER" id="PTHR41913:SF1">
    <property type="entry name" value="DUF1684 DOMAIN-CONTAINING PROTEIN"/>
    <property type="match status" value="1"/>
</dbReference>
<dbReference type="InterPro" id="IPR012467">
    <property type="entry name" value="DUF1684"/>
</dbReference>
<protein>
    <submittedName>
        <fullName evidence="2">DUF1684 domain-containing protein</fullName>
    </submittedName>
</protein>
<evidence type="ECO:0000256" key="1">
    <source>
        <dbReference type="SAM" id="SignalP"/>
    </source>
</evidence>
<evidence type="ECO:0000313" key="3">
    <source>
        <dbReference type="Proteomes" id="UP000603640"/>
    </source>
</evidence>
<dbReference type="Proteomes" id="UP000603640">
    <property type="component" value="Unassembled WGS sequence"/>
</dbReference>
<dbReference type="RefSeq" id="WP_187065983.1">
    <property type="nucleotide sequence ID" value="NZ_JACRVF010000001.1"/>
</dbReference>
<name>A0A923SHT0_9BACT</name>
<dbReference type="PANTHER" id="PTHR41913">
    <property type="entry name" value="DUF1684 DOMAIN-CONTAINING PROTEIN"/>
    <property type="match status" value="1"/>
</dbReference>
<keyword evidence="1" id="KW-0732">Signal</keyword>
<evidence type="ECO:0000313" key="2">
    <source>
        <dbReference type="EMBL" id="MBC5992018.1"/>
    </source>
</evidence>
<dbReference type="AlphaFoldDB" id="A0A923SHT0"/>
<comment type="caution">
    <text evidence="2">The sequence shown here is derived from an EMBL/GenBank/DDBJ whole genome shotgun (WGS) entry which is preliminary data.</text>
</comment>
<gene>
    <name evidence="2" type="ORF">H8S84_04115</name>
</gene>
<proteinExistence type="predicted"/>